<evidence type="ECO:0000256" key="5">
    <source>
        <dbReference type="ARBA" id="ARBA00022840"/>
    </source>
</evidence>
<evidence type="ECO:0008006" key="13">
    <source>
        <dbReference type="Google" id="ProtNLM"/>
    </source>
</evidence>
<feature type="domain" description="ABC transmembrane type-1" evidence="10">
    <location>
        <begin position="41"/>
        <end position="310"/>
    </location>
</feature>
<proteinExistence type="predicted"/>
<evidence type="ECO:0000256" key="3">
    <source>
        <dbReference type="ARBA" id="ARBA00022692"/>
    </source>
</evidence>
<keyword evidence="3 8" id="KW-0812">Transmembrane</keyword>
<comment type="caution">
    <text evidence="11">The sequence shown here is derived from an EMBL/GenBank/DDBJ whole genome shotgun (WGS) entry which is preliminary data.</text>
</comment>
<dbReference type="InterPro" id="IPR039421">
    <property type="entry name" value="Type_1_exporter"/>
</dbReference>
<keyword evidence="7 8" id="KW-0472">Membrane</keyword>
<feature type="transmembrane region" description="Helical" evidence="8">
    <location>
        <begin position="166"/>
        <end position="186"/>
    </location>
</feature>
<dbReference type="InterPro" id="IPR017871">
    <property type="entry name" value="ABC_transporter-like_CS"/>
</dbReference>
<gene>
    <name evidence="11" type="ORF">A2814_03350</name>
</gene>
<evidence type="ECO:0000256" key="4">
    <source>
        <dbReference type="ARBA" id="ARBA00022741"/>
    </source>
</evidence>
<dbReference type="FunFam" id="3.40.50.300:FF:000287">
    <property type="entry name" value="Multidrug ABC transporter ATP-binding protein"/>
    <property type="match status" value="1"/>
</dbReference>
<evidence type="ECO:0000256" key="8">
    <source>
        <dbReference type="SAM" id="Phobius"/>
    </source>
</evidence>
<feature type="transmembrane region" description="Helical" evidence="8">
    <location>
        <begin position="137"/>
        <end position="160"/>
    </location>
</feature>
<evidence type="ECO:0000256" key="1">
    <source>
        <dbReference type="ARBA" id="ARBA00004651"/>
    </source>
</evidence>
<dbReference type="CDD" id="cd07346">
    <property type="entry name" value="ABC_6TM_exporters"/>
    <property type="match status" value="1"/>
</dbReference>
<dbReference type="PANTHER" id="PTHR43394">
    <property type="entry name" value="ATP-DEPENDENT PERMEASE MDL1, MITOCHONDRIAL"/>
    <property type="match status" value="1"/>
</dbReference>
<dbReference type="SMART" id="SM00382">
    <property type="entry name" value="AAA"/>
    <property type="match status" value="1"/>
</dbReference>
<feature type="domain" description="ABC transporter" evidence="9">
    <location>
        <begin position="344"/>
        <end position="578"/>
    </location>
</feature>
<sequence>MFVKKIFRHIWPQIMKYKWSFFLAFLFYAFRIFFDSILKTFYFKKIIDVISTPSIIKGFVAHELIYLVIITFFILLGGYICSRFGAWCMVYFQSNLMRELADYSFGKIINNSYNFFSNRFVGSLVAKSRRFVRAFEVMHDTFIFNFWSTFITLLGIFIVLFIQAPLIALVFFIWIFVYLFIISFFIKTNMRYDIAKAEADSRVGGRLADVFSNIFALKVFSASSREKILFGGVTQNEQKHRDKSWYFKNKQDAMQAGLMTLVQTVVLYLIIKLWIAGSMNTGTVVLIQIYMVTVFDRLWDLGKATTKFMEAIADMNEVIDIFEVKSDILDLENPEVIKMKRGNIEFKNVSFIYDSGQDVFENFNLTIKSGEKMGLVGHSGAGKSTITKLLLRFMDVSSGAIEIDGQDIRNITQDELRKIISYVPQEPMLFHRTISENITYGKPNATEEEIISAARLAHAHEFISTIKNRYDTLVGERGVKLSGGERQRVAIARVMLTKTPILILDEATSSLDSISEHYIQDAFNELMKGKTTIVIAHRLSTVQKMDRIIVLDKGKIVEEGTHKELLAKQGPYADLWNHQTGGFLE</sequence>
<feature type="transmembrane region" description="Helical" evidence="8">
    <location>
        <begin position="21"/>
        <end position="44"/>
    </location>
</feature>
<evidence type="ECO:0000313" key="11">
    <source>
        <dbReference type="EMBL" id="OGI59539.1"/>
    </source>
</evidence>
<evidence type="ECO:0000256" key="6">
    <source>
        <dbReference type="ARBA" id="ARBA00022989"/>
    </source>
</evidence>
<dbReference type="SUPFAM" id="SSF52540">
    <property type="entry name" value="P-loop containing nucleoside triphosphate hydrolases"/>
    <property type="match status" value="1"/>
</dbReference>
<dbReference type="Gene3D" id="3.40.50.300">
    <property type="entry name" value="P-loop containing nucleotide triphosphate hydrolases"/>
    <property type="match status" value="1"/>
</dbReference>
<keyword evidence="4" id="KW-0547">Nucleotide-binding</keyword>
<dbReference type="PROSITE" id="PS00211">
    <property type="entry name" value="ABC_TRANSPORTER_1"/>
    <property type="match status" value="1"/>
</dbReference>
<protein>
    <recommendedName>
        <fullName evidence="13">ABC transporter ATP-binding protein</fullName>
    </recommendedName>
</protein>
<dbReference type="InterPro" id="IPR003439">
    <property type="entry name" value="ABC_transporter-like_ATP-bd"/>
</dbReference>
<dbReference type="STRING" id="1801732.A2814_03350"/>
<reference evidence="11 12" key="1">
    <citation type="journal article" date="2016" name="Nat. Commun.">
        <title>Thousands of microbial genomes shed light on interconnected biogeochemical processes in an aquifer system.</title>
        <authorList>
            <person name="Anantharaman K."/>
            <person name="Brown C.T."/>
            <person name="Hug L.A."/>
            <person name="Sharon I."/>
            <person name="Castelle C.J."/>
            <person name="Probst A.J."/>
            <person name="Thomas B.C."/>
            <person name="Singh A."/>
            <person name="Wilkins M.J."/>
            <person name="Karaoz U."/>
            <person name="Brodie E.L."/>
            <person name="Williams K.H."/>
            <person name="Hubbard S.S."/>
            <person name="Banfield J.F."/>
        </authorList>
    </citation>
    <scope>NUCLEOTIDE SEQUENCE [LARGE SCALE GENOMIC DNA]</scope>
</reference>
<dbReference type="InterPro" id="IPR003593">
    <property type="entry name" value="AAA+_ATPase"/>
</dbReference>
<dbReference type="GO" id="GO:0005886">
    <property type="term" value="C:plasma membrane"/>
    <property type="evidence" value="ECO:0007669"/>
    <property type="project" value="UniProtKB-SubCell"/>
</dbReference>
<evidence type="ECO:0000259" key="9">
    <source>
        <dbReference type="PROSITE" id="PS50893"/>
    </source>
</evidence>
<accession>A0A1F6UQ92</accession>
<dbReference type="InterPro" id="IPR011527">
    <property type="entry name" value="ABC1_TM_dom"/>
</dbReference>
<evidence type="ECO:0000259" key="10">
    <source>
        <dbReference type="PROSITE" id="PS50929"/>
    </source>
</evidence>
<dbReference type="PROSITE" id="PS50929">
    <property type="entry name" value="ABC_TM1F"/>
    <property type="match status" value="1"/>
</dbReference>
<evidence type="ECO:0000256" key="7">
    <source>
        <dbReference type="ARBA" id="ARBA00023136"/>
    </source>
</evidence>
<dbReference type="Proteomes" id="UP000177869">
    <property type="component" value="Unassembled WGS sequence"/>
</dbReference>
<name>A0A1F6UQ92_9BACT</name>
<keyword evidence="5" id="KW-0067">ATP-binding</keyword>
<dbReference type="AlphaFoldDB" id="A0A1F6UQ92"/>
<dbReference type="GO" id="GO:0016887">
    <property type="term" value="F:ATP hydrolysis activity"/>
    <property type="evidence" value="ECO:0007669"/>
    <property type="project" value="InterPro"/>
</dbReference>
<dbReference type="Pfam" id="PF00664">
    <property type="entry name" value="ABC_membrane"/>
    <property type="match status" value="1"/>
</dbReference>
<evidence type="ECO:0000313" key="12">
    <source>
        <dbReference type="Proteomes" id="UP000177869"/>
    </source>
</evidence>
<dbReference type="EMBL" id="MFTI01000032">
    <property type="protein sequence ID" value="OGI59539.1"/>
    <property type="molecule type" value="Genomic_DNA"/>
</dbReference>
<comment type="subcellular location">
    <subcellularLocation>
        <location evidence="1">Cell membrane</location>
        <topology evidence="1">Multi-pass membrane protein</topology>
    </subcellularLocation>
</comment>
<dbReference type="SUPFAM" id="SSF90123">
    <property type="entry name" value="ABC transporter transmembrane region"/>
    <property type="match status" value="1"/>
</dbReference>
<evidence type="ECO:0000256" key="2">
    <source>
        <dbReference type="ARBA" id="ARBA00022448"/>
    </source>
</evidence>
<dbReference type="GO" id="GO:0005524">
    <property type="term" value="F:ATP binding"/>
    <property type="evidence" value="ECO:0007669"/>
    <property type="project" value="UniProtKB-KW"/>
</dbReference>
<dbReference type="InterPro" id="IPR027417">
    <property type="entry name" value="P-loop_NTPase"/>
</dbReference>
<feature type="transmembrane region" description="Helical" evidence="8">
    <location>
        <begin position="64"/>
        <end position="92"/>
    </location>
</feature>
<dbReference type="GO" id="GO:0015421">
    <property type="term" value="F:ABC-type oligopeptide transporter activity"/>
    <property type="evidence" value="ECO:0007669"/>
    <property type="project" value="TreeGrafter"/>
</dbReference>
<dbReference type="Gene3D" id="1.20.1560.10">
    <property type="entry name" value="ABC transporter type 1, transmembrane domain"/>
    <property type="match status" value="1"/>
</dbReference>
<dbReference type="PROSITE" id="PS50893">
    <property type="entry name" value="ABC_TRANSPORTER_2"/>
    <property type="match status" value="1"/>
</dbReference>
<dbReference type="PANTHER" id="PTHR43394:SF1">
    <property type="entry name" value="ATP-BINDING CASSETTE SUB-FAMILY B MEMBER 10, MITOCHONDRIAL"/>
    <property type="match status" value="1"/>
</dbReference>
<dbReference type="InterPro" id="IPR036640">
    <property type="entry name" value="ABC1_TM_sf"/>
</dbReference>
<keyword evidence="2" id="KW-0813">Transport</keyword>
<keyword evidence="6 8" id="KW-1133">Transmembrane helix</keyword>
<dbReference type="Pfam" id="PF00005">
    <property type="entry name" value="ABC_tran"/>
    <property type="match status" value="1"/>
</dbReference>
<organism evidence="11 12">
    <name type="scientific">Candidatus Nomurabacteria bacterium RIFCSPHIGHO2_01_FULL_38_19</name>
    <dbReference type="NCBI Taxonomy" id="1801732"/>
    <lineage>
        <taxon>Bacteria</taxon>
        <taxon>Candidatus Nomuraibacteriota</taxon>
    </lineage>
</organism>